<name>A0AA36CYK3_9BILA</name>
<proteinExistence type="inferred from homology"/>
<gene>
    <name evidence="9" type="ORF">MSPICULIGERA_LOCUS15733</name>
</gene>
<dbReference type="InterPro" id="IPR004130">
    <property type="entry name" value="Gpn"/>
</dbReference>
<dbReference type="PANTHER" id="PTHR21231:SF3">
    <property type="entry name" value="GPN-LOOP GTPASE 2"/>
    <property type="match status" value="1"/>
</dbReference>
<dbReference type="GO" id="GO:0005525">
    <property type="term" value="F:GTP binding"/>
    <property type="evidence" value="ECO:0007669"/>
    <property type="project" value="UniProtKB-KW"/>
</dbReference>
<evidence type="ECO:0000256" key="5">
    <source>
        <dbReference type="ARBA" id="ARBA00022801"/>
    </source>
</evidence>
<dbReference type="GO" id="GO:0003924">
    <property type="term" value="F:GTPase activity"/>
    <property type="evidence" value="ECO:0007669"/>
    <property type="project" value="TreeGrafter"/>
</dbReference>
<feature type="non-terminal residue" evidence="9">
    <location>
        <position position="277"/>
    </location>
</feature>
<dbReference type="Gene3D" id="3.40.50.300">
    <property type="entry name" value="P-loop containing nucleotide triphosphate hydrolases"/>
    <property type="match status" value="1"/>
</dbReference>
<dbReference type="GO" id="GO:0005737">
    <property type="term" value="C:cytoplasm"/>
    <property type="evidence" value="ECO:0007669"/>
    <property type="project" value="TreeGrafter"/>
</dbReference>
<keyword evidence="10" id="KW-1185">Reference proteome</keyword>
<dbReference type="FunFam" id="3.40.50.300:FF:000338">
    <property type="entry name" value="GPN-loop GTPase 2"/>
    <property type="match status" value="1"/>
</dbReference>
<comment type="subunit">
    <text evidence="7">Heterodimers with GPN1 or GPN3. Binds to RNA polymerase II (RNAPII).</text>
</comment>
<evidence type="ECO:0000256" key="6">
    <source>
        <dbReference type="ARBA" id="ARBA00023134"/>
    </source>
</evidence>
<dbReference type="Proteomes" id="UP001177023">
    <property type="component" value="Unassembled WGS sequence"/>
</dbReference>
<comment type="similarity">
    <text evidence="2 8">Belongs to the GPN-loop GTPase family.</text>
</comment>
<comment type="function">
    <text evidence="1 8">Small GTPase required for proper localization of RNA polymerase II and III (RNAPII and RNAPIII). May act at an RNAP assembly step prior to nuclear import.</text>
</comment>
<evidence type="ECO:0000256" key="2">
    <source>
        <dbReference type="ARBA" id="ARBA00005290"/>
    </source>
</evidence>
<dbReference type="SUPFAM" id="SSF52540">
    <property type="entry name" value="P-loop containing nucleoside triphosphate hydrolases"/>
    <property type="match status" value="1"/>
</dbReference>
<keyword evidence="4 8" id="KW-0547">Nucleotide-binding</keyword>
<sequence length="277" mass="31005">MYGVLVIGAPGAGKSTFCAGLADVFAQLKRDYVSINLDPANDITPYDVHHDIRELITVEEVMDRLQLGPNGALRYCIATLSANKDWLLDILTSTRDRYAIIDCPGQLEIYKSDGDFCSMIQSLQKSGVQLCALHLSDSTYCTDAAKFISVVMSTLSVMIQLEMPQVNVLSKADLLPDDIPFDIEYFTQLPDISRLLEMLNDIPELQKYQKLSEAICQIVNDYDLVSFATLDVRKKEDMAKIVVMADKANGYAFVDRGDIREMVIPRVIDEKVSTDKR</sequence>
<accession>A0AA36CYK3</accession>
<protein>
    <recommendedName>
        <fullName evidence="3 8">GPN-loop GTPase 2</fullName>
    </recommendedName>
</protein>
<dbReference type="Pfam" id="PF03029">
    <property type="entry name" value="ATP_bind_1"/>
    <property type="match status" value="1"/>
</dbReference>
<organism evidence="9 10">
    <name type="scientific">Mesorhabditis spiculigera</name>
    <dbReference type="NCBI Taxonomy" id="96644"/>
    <lineage>
        <taxon>Eukaryota</taxon>
        <taxon>Metazoa</taxon>
        <taxon>Ecdysozoa</taxon>
        <taxon>Nematoda</taxon>
        <taxon>Chromadorea</taxon>
        <taxon>Rhabditida</taxon>
        <taxon>Rhabditina</taxon>
        <taxon>Rhabditomorpha</taxon>
        <taxon>Rhabditoidea</taxon>
        <taxon>Rhabditidae</taxon>
        <taxon>Mesorhabditinae</taxon>
        <taxon>Mesorhabditis</taxon>
    </lineage>
</organism>
<evidence type="ECO:0000313" key="9">
    <source>
        <dbReference type="EMBL" id="CAJ0577460.1"/>
    </source>
</evidence>
<dbReference type="EMBL" id="CATQJA010002651">
    <property type="protein sequence ID" value="CAJ0577460.1"/>
    <property type="molecule type" value="Genomic_DNA"/>
</dbReference>
<keyword evidence="5 8" id="KW-0378">Hydrolase</keyword>
<evidence type="ECO:0000256" key="4">
    <source>
        <dbReference type="ARBA" id="ARBA00022741"/>
    </source>
</evidence>
<evidence type="ECO:0000256" key="3">
    <source>
        <dbReference type="ARBA" id="ARBA00014588"/>
    </source>
</evidence>
<reference evidence="9" key="1">
    <citation type="submission" date="2023-06" db="EMBL/GenBank/DDBJ databases">
        <authorList>
            <person name="Delattre M."/>
        </authorList>
    </citation>
    <scope>NUCLEOTIDE SEQUENCE</scope>
    <source>
        <strain evidence="9">AF72</strain>
    </source>
</reference>
<dbReference type="AlphaFoldDB" id="A0AA36CYK3"/>
<evidence type="ECO:0000256" key="1">
    <source>
        <dbReference type="ARBA" id="ARBA00003181"/>
    </source>
</evidence>
<dbReference type="PANTHER" id="PTHR21231">
    <property type="entry name" value="XPA-BINDING PROTEIN 1-RELATED"/>
    <property type="match status" value="1"/>
</dbReference>
<keyword evidence="6 8" id="KW-0342">GTP-binding</keyword>
<evidence type="ECO:0000256" key="8">
    <source>
        <dbReference type="RuleBase" id="RU365059"/>
    </source>
</evidence>
<evidence type="ECO:0000256" key="7">
    <source>
        <dbReference type="ARBA" id="ARBA00046611"/>
    </source>
</evidence>
<comment type="caution">
    <text evidence="9">The sequence shown here is derived from an EMBL/GenBank/DDBJ whole genome shotgun (WGS) entry which is preliminary data.</text>
</comment>
<evidence type="ECO:0000313" key="10">
    <source>
        <dbReference type="Proteomes" id="UP001177023"/>
    </source>
</evidence>
<dbReference type="InterPro" id="IPR027417">
    <property type="entry name" value="P-loop_NTPase"/>
</dbReference>